<evidence type="ECO:0000313" key="3">
    <source>
        <dbReference type="Proteomes" id="UP001515660"/>
    </source>
</evidence>
<name>A0ABX0GCK9_9RHOB</name>
<feature type="region of interest" description="Disordered" evidence="1">
    <location>
        <begin position="1"/>
        <end position="37"/>
    </location>
</feature>
<keyword evidence="3" id="KW-1185">Reference proteome</keyword>
<proteinExistence type="predicted"/>
<accession>A0ABX0GCK9</accession>
<feature type="compositionally biased region" description="Low complexity" evidence="1">
    <location>
        <begin position="1"/>
        <end position="30"/>
    </location>
</feature>
<evidence type="ECO:0000256" key="1">
    <source>
        <dbReference type="SAM" id="MobiDB-lite"/>
    </source>
</evidence>
<feature type="non-terminal residue" evidence="2">
    <location>
        <position position="1"/>
    </location>
</feature>
<organism evidence="2 3">
    <name type="scientific">Rhodobacter calidifons</name>
    <dbReference type="NCBI Taxonomy" id="2715277"/>
    <lineage>
        <taxon>Bacteria</taxon>
        <taxon>Pseudomonadati</taxon>
        <taxon>Pseudomonadota</taxon>
        <taxon>Alphaproteobacteria</taxon>
        <taxon>Rhodobacterales</taxon>
        <taxon>Rhodobacter group</taxon>
        <taxon>Rhodobacter</taxon>
    </lineage>
</organism>
<evidence type="ECO:0000313" key="2">
    <source>
        <dbReference type="EMBL" id="NHB78513.1"/>
    </source>
</evidence>
<comment type="caution">
    <text evidence="2">The sequence shown here is derived from an EMBL/GenBank/DDBJ whole genome shotgun (WGS) entry which is preliminary data.</text>
</comment>
<reference evidence="2 3" key="1">
    <citation type="journal article" date="2022" name="Microorganisms">
        <title>Genome Sequence and Characterization of a Xanthorhodopsin-Containing, Aerobic Anoxygenic Phototrophic Rhodobacter Species, Isolated from Mesophilic Conditions at Yellowstone National Park.</title>
        <authorList>
            <person name="Kyndt J.A."/>
            <person name="Robertson S."/>
            <person name="Shoffstall I.B."/>
            <person name="Ramaley R.F."/>
            <person name="Meyer T.E."/>
        </authorList>
    </citation>
    <scope>NUCLEOTIDE SEQUENCE [LARGE SCALE GENOMIC DNA]</scope>
    <source>
        <strain evidence="2 3">M37P</strain>
    </source>
</reference>
<dbReference type="Proteomes" id="UP001515660">
    <property type="component" value="Unassembled WGS sequence"/>
</dbReference>
<dbReference type="RefSeq" id="WP_166404513.1">
    <property type="nucleotide sequence ID" value="NZ_JAANHS010000029.1"/>
</dbReference>
<gene>
    <name evidence="2" type="ORF">G8O29_17555</name>
</gene>
<dbReference type="EMBL" id="JAANHS010000029">
    <property type="protein sequence ID" value="NHB78513.1"/>
    <property type="molecule type" value="Genomic_DNA"/>
</dbReference>
<protein>
    <submittedName>
        <fullName evidence="2">Uncharacterized protein</fullName>
    </submittedName>
</protein>
<sequence>AAVAPAGPAPVAAAADPAQAAAPAPEQAVPAAPPKSEAQIACEKQGGSWYKIGKGEKRACVRRTKDAGKRCQRESQCDGVCLARSGTCSPYKPMYGCNEILQDNGARVTLCLE</sequence>